<dbReference type="InterPro" id="IPR020846">
    <property type="entry name" value="MFS_dom"/>
</dbReference>
<dbReference type="EMBL" id="JAGMUV010000002">
    <property type="protein sequence ID" value="KAH7169908.1"/>
    <property type="molecule type" value="Genomic_DNA"/>
</dbReference>
<accession>A0A9P9JGS1</accession>
<feature type="transmembrane region" description="Helical" evidence="7">
    <location>
        <begin position="303"/>
        <end position="323"/>
    </location>
</feature>
<evidence type="ECO:0000313" key="9">
    <source>
        <dbReference type="EMBL" id="KAH7169908.1"/>
    </source>
</evidence>
<feature type="transmembrane region" description="Helical" evidence="7">
    <location>
        <begin position="127"/>
        <end position="145"/>
    </location>
</feature>
<comment type="caution">
    <text evidence="9">The sequence shown here is derived from an EMBL/GenBank/DDBJ whole genome shotgun (WGS) entry which is preliminary data.</text>
</comment>
<feature type="transmembrane region" description="Helical" evidence="7">
    <location>
        <begin position="448"/>
        <end position="469"/>
    </location>
</feature>
<keyword evidence="6" id="KW-0325">Glycoprotein</keyword>
<feature type="transmembrane region" description="Helical" evidence="7">
    <location>
        <begin position="157"/>
        <end position="175"/>
    </location>
</feature>
<dbReference type="AlphaFoldDB" id="A0A9P9JGS1"/>
<dbReference type="Gene3D" id="1.20.1250.20">
    <property type="entry name" value="MFS general substrate transporter like domains"/>
    <property type="match status" value="1"/>
</dbReference>
<evidence type="ECO:0000256" key="4">
    <source>
        <dbReference type="ARBA" id="ARBA00022989"/>
    </source>
</evidence>
<evidence type="ECO:0000256" key="3">
    <source>
        <dbReference type="ARBA" id="ARBA00022692"/>
    </source>
</evidence>
<dbReference type="InterPro" id="IPR036259">
    <property type="entry name" value="MFS_trans_sf"/>
</dbReference>
<dbReference type="InterPro" id="IPR011701">
    <property type="entry name" value="MFS"/>
</dbReference>
<feature type="domain" description="Major facilitator superfamily (MFS) profile" evidence="8">
    <location>
        <begin position="33"/>
        <end position="473"/>
    </location>
</feature>
<gene>
    <name evidence="9" type="ORF">EDB81DRAFT_864451</name>
</gene>
<feature type="transmembrane region" description="Helical" evidence="7">
    <location>
        <begin position="99"/>
        <end position="121"/>
    </location>
</feature>
<proteinExistence type="predicted"/>
<feature type="transmembrane region" description="Helical" evidence="7">
    <location>
        <begin position="383"/>
        <end position="404"/>
    </location>
</feature>
<keyword evidence="2" id="KW-0813">Transport</keyword>
<feature type="transmembrane region" description="Helical" evidence="7">
    <location>
        <begin position="187"/>
        <end position="207"/>
    </location>
</feature>
<keyword evidence="3 7" id="KW-0812">Transmembrane</keyword>
<dbReference type="OrthoDB" id="440553at2759"/>
<evidence type="ECO:0000259" key="8">
    <source>
        <dbReference type="PROSITE" id="PS50850"/>
    </source>
</evidence>
<feature type="transmembrane region" description="Helical" evidence="7">
    <location>
        <begin position="66"/>
        <end position="87"/>
    </location>
</feature>
<evidence type="ECO:0000313" key="10">
    <source>
        <dbReference type="Proteomes" id="UP000738349"/>
    </source>
</evidence>
<dbReference type="GO" id="GO:0005886">
    <property type="term" value="C:plasma membrane"/>
    <property type="evidence" value="ECO:0007669"/>
    <property type="project" value="TreeGrafter"/>
</dbReference>
<reference evidence="9" key="1">
    <citation type="journal article" date="2021" name="Nat. Commun.">
        <title>Genetic determinants of endophytism in the Arabidopsis root mycobiome.</title>
        <authorList>
            <person name="Mesny F."/>
            <person name="Miyauchi S."/>
            <person name="Thiergart T."/>
            <person name="Pickel B."/>
            <person name="Atanasova L."/>
            <person name="Karlsson M."/>
            <person name="Huettel B."/>
            <person name="Barry K.W."/>
            <person name="Haridas S."/>
            <person name="Chen C."/>
            <person name="Bauer D."/>
            <person name="Andreopoulos W."/>
            <person name="Pangilinan J."/>
            <person name="LaButti K."/>
            <person name="Riley R."/>
            <person name="Lipzen A."/>
            <person name="Clum A."/>
            <person name="Drula E."/>
            <person name="Henrissat B."/>
            <person name="Kohler A."/>
            <person name="Grigoriev I.V."/>
            <person name="Martin F.M."/>
            <person name="Hacquard S."/>
        </authorList>
    </citation>
    <scope>NUCLEOTIDE SEQUENCE</scope>
    <source>
        <strain evidence="9">MPI-CAGE-AT-0147</strain>
    </source>
</reference>
<keyword evidence="10" id="KW-1185">Reference proteome</keyword>
<feature type="transmembrane region" description="Helical" evidence="7">
    <location>
        <begin position="358"/>
        <end position="377"/>
    </location>
</feature>
<evidence type="ECO:0000256" key="7">
    <source>
        <dbReference type="SAM" id="Phobius"/>
    </source>
</evidence>
<name>A0A9P9JGS1_9HYPO</name>
<evidence type="ECO:0000256" key="2">
    <source>
        <dbReference type="ARBA" id="ARBA00022448"/>
    </source>
</evidence>
<evidence type="ECO:0000256" key="5">
    <source>
        <dbReference type="ARBA" id="ARBA00023136"/>
    </source>
</evidence>
<sequence>MPVEKDTQDPTSADPSVEESEYSVFAKAEKWCIVVMVSYAACFSTLSSFIYFPALQPLADSFSVSVAKINLAITCYMAVATVAPILVGDTADTQGRRPVYILALTLYVGSNVGMALARSYAAHLGLRVAQAMAISGTFSIAYGVVTDVTSPGERGAYINSVSFASTVAPSIGPILGGGLSYTAGWPWIFWFLSIASGACLIMMVFLLPETSRNIVGNGSVRPPGHLRLPVPRLFRHWTENTVADDRKRKIPNPLRSLKILTRVDNLGLALSCGFLYTVYTCINATLSVLLIDMYSLEQWQVGLIYLPFGLGGVISTFFCGQLLDKAYLAARTERGLSTDLKRGDNLDTFPIEKARLRVIWIPMAITCATVAGLGWVLHYKQHLAAPIVLLFVAGLVMQMDFSIYNTLLVDKNHRTPAAAQASSNVVRCTMAAVAMAFLQDLIDAVGVGWIFTLLAGLCAISLSLFVLDYHRGTAWRQRSLTRL</sequence>
<feature type="transmembrane region" description="Helical" evidence="7">
    <location>
        <begin position="266"/>
        <end position="291"/>
    </location>
</feature>
<evidence type="ECO:0000256" key="6">
    <source>
        <dbReference type="ARBA" id="ARBA00023180"/>
    </source>
</evidence>
<dbReference type="SUPFAM" id="SSF103473">
    <property type="entry name" value="MFS general substrate transporter"/>
    <property type="match status" value="1"/>
</dbReference>
<dbReference type="GO" id="GO:0022857">
    <property type="term" value="F:transmembrane transporter activity"/>
    <property type="evidence" value="ECO:0007669"/>
    <property type="project" value="InterPro"/>
</dbReference>
<comment type="subcellular location">
    <subcellularLocation>
        <location evidence="1">Membrane</location>
        <topology evidence="1">Multi-pass membrane protein</topology>
    </subcellularLocation>
</comment>
<dbReference type="PROSITE" id="PS50850">
    <property type="entry name" value="MFS"/>
    <property type="match status" value="1"/>
</dbReference>
<protein>
    <submittedName>
        <fullName evidence="9">Multidrug resistance protein</fullName>
    </submittedName>
</protein>
<dbReference type="FunFam" id="1.20.1250.20:FF:000172">
    <property type="entry name" value="MFS multidrug resistance transporter"/>
    <property type="match status" value="1"/>
</dbReference>
<dbReference type="PANTHER" id="PTHR23502:SF51">
    <property type="entry name" value="QUINIDINE RESISTANCE PROTEIN 1-RELATED"/>
    <property type="match status" value="1"/>
</dbReference>
<keyword evidence="5 7" id="KW-0472">Membrane</keyword>
<dbReference type="Proteomes" id="UP000738349">
    <property type="component" value="Unassembled WGS sequence"/>
</dbReference>
<dbReference type="PANTHER" id="PTHR23502">
    <property type="entry name" value="MAJOR FACILITATOR SUPERFAMILY"/>
    <property type="match status" value="1"/>
</dbReference>
<feature type="transmembrane region" description="Helical" evidence="7">
    <location>
        <begin position="31"/>
        <end position="54"/>
    </location>
</feature>
<keyword evidence="4 7" id="KW-1133">Transmembrane helix</keyword>
<evidence type="ECO:0000256" key="1">
    <source>
        <dbReference type="ARBA" id="ARBA00004141"/>
    </source>
</evidence>
<dbReference type="Pfam" id="PF07690">
    <property type="entry name" value="MFS_1"/>
    <property type="match status" value="1"/>
</dbReference>
<organism evidence="9 10">
    <name type="scientific">Dactylonectria macrodidyma</name>
    <dbReference type="NCBI Taxonomy" id="307937"/>
    <lineage>
        <taxon>Eukaryota</taxon>
        <taxon>Fungi</taxon>
        <taxon>Dikarya</taxon>
        <taxon>Ascomycota</taxon>
        <taxon>Pezizomycotina</taxon>
        <taxon>Sordariomycetes</taxon>
        <taxon>Hypocreomycetidae</taxon>
        <taxon>Hypocreales</taxon>
        <taxon>Nectriaceae</taxon>
        <taxon>Dactylonectria</taxon>
    </lineage>
</organism>